<comment type="caution">
    <text evidence="2">The sequence shown here is derived from an EMBL/GenBank/DDBJ whole genome shotgun (WGS) entry which is preliminary data.</text>
</comment>
<feature type="region of interest" description="Disordered" evidence="1">
    <location>
        <begin position="316"/>
        <end position="339"/>
    </location>
</feature>
<protein>
    <submittedName>
        <fullName evidence="2">Uncharacterized protein</fullName>
    </submittedName>
</protein>
<accession>A0ABP9YE71</accession>
<feature type="compositionally biased region" description="Polar residues" evidence="1">
    <location>
        <begin position="173"/>
        <end position="186"/>
    </location>
</feature>
<feature type="region of interest" description="Disordered" evidence="1">
    <location>
        <begin position="170"/>
        <end position="239"/>
    </location>
</feature>
<evidence type="ECO:0000256" key="1">
    <source>
        <dbReference type="SAM" id="MobiDB-lite"/>
    </source>
</evidence>
<feature type="compositionally biased region" description="Basic and acidic residues" evidence="1">
    <location>
        <begin position="372"/>
        <end position="381"/>
    </location>
</feature>
<feature type="region of interest" description="Disordered" evidence="1">
    <location>
        <begin position="253"/>
        <end position="281"/>
    </location>
</feature>
<feature type="compositionally biased region" description="Polar residues" evidence="1">
    <location>
        <begin position="254"/>
        <end position="264"/>
    </location>
</feature>
<organism evidence="2 3">
    <name type="scientific">Helicostylum pulchrum</name>
    <dbReference type="NCBI Taxonomy" id="562976"/>
    <lineage>
        <taxon>Eukaryota</taxon>
        <taxon>Fungi</taxon>
        <taxon>Fungi incertae sedis</taxon>
        <taxon>Mucoromycota</taxon>
        <taxon>Mucoromycotina</taxon>
        <taxon>Mucoromycetes</taxon>
        <taxon>Mucorales</taxon>
        <taxon>Mucorineae</taxon>
        <taxon>Mucoraceae</taxon>
        <taxon>Helicostylum</taxon>
    </lineage>
</organism>
<sequence length="392" mass="44817">MGLLYFNLDVQVNDVDNSDEKFKLNERDTLSPTYGFLDFDFSEFIDKNFDMSSELFNSPSTVNSSLLQLDDFLSCSDESEHKPIHYTHESPSLYPLWSNMQNLSLDKTPATLSCIDDFIKDPHGDLVQLVEQCDTESSLFHNLITHSVNEHVSITPHQVLQQEQQLLQQQQQKRSYNQHSVTQLPKQQLPFDLPLYPNEKIERKRKNTSACATQSQKRVPKSTSSSSTSSSNNYTHSDSVNAQLLRELIRQAGKSHSQNNRTVDSSSSSSSSSDIKPFMPAHGNYQSYRHHPYYKSSSALASASRHHLPYHIQTKKISKQQKPVINRPPVSKSNHHPMGRPSMYSSDISQAQLLEIQAISRAQQDFIRAREQQEAEKEMMMKHQQKSKVSNM</sequence>
<feature type="region of interest" description="Disordered" evidence="1">
    <location>
        <begin position="372"/>
        <end position="392"/>
    </location>
</feature>
<reference evidence="2 3" key="1">
    <citation type="submission" date="2024-04" db="EMBL/GenBank/DDBJ databases">
        <title>genome sequences of Mucor flavus KT1a and Helicostylum pulchrum KT1b strains isolation_sourced from the surface of a dry-aged beef.</title>
        <authorList>
            <person name="Toyotome T."/>
            <person name="Hosono M."/>
            <person name="Torimaru M."/>
            <person name="Fukuda K."/>
            <person name="Mikami N."/>
        </authorList>
    </citation>
    <scope>NUCLEOTIDE SEQUENCE [LARGE SCALE GENOMIC DNA]</scope>
    <source>
        <strain evidence="2 3">KT1b</strain>
    </source>
</reference>
<feature type="compositionally biased region" description="Polar residues" evidence="1">
    <location>
        <begin position="208"/>
        <end position="217"/>
    </location>
</feature>
<evidence type="ECO:0000313" key="2">
    <source>
        <dbReference type="EMBL" id="GAA5805247.1"/>
    </source>
</evidence>
<proteinExistence type="predicted"/>
<dbReference type="EMBL" id="BAABUJ010000043">
    <property type="protein sequence ID" value="GAA5805247.1"/>
    <property type="molecule type" value="Genomic_DNA"/>
</dbReference>
<feature type="compositionally biased region" description="Low complexity" evidence="1">
    <location>
        <begin position="222"/>
        <end position="231"/>
    </location>
</feature>
<dbReference type="Proteomes" id="UP001476247">
    <property type="component" value="Unassembled WGS sequence"/>
</dbReference>
<evidence type="ECO:0000313" key="3">
    <source>
        <dbReference type="Proteomes" id="UP001476247"/>
    </source>
</evidence>
<keyword evidence="3" id="KW-1185">Reference proteome</keyword>
<gene>
    <name evidence="2" type="ORF">HPULCUR_010761</name>
</gene>
<name>A0ABP9YE71_9FUNG</name>